<feature type="region of interest" description="Disordered" evidence="1">
    <location>
        <begin position="1"/>
        <end position="98"/>
    </location>
</feature>
<evidence type="ECO:0000313" key="3">
    <source>
        <dbReference type="Proteomes" id="UP001595791"/>
    </source>
</evidence>
<feature type="compositionally biased region" description="Polar residues" evidence="1">
    <location>
        <begin position="71"/>
        <end position="98"/>
    </location>
</feature>
<feature type="compositionally biased region" description="Basic and acidic residues" evidence="1">
    <location>
        <begin position="47"/>
        <end position="65"/>
    </location>
</feature>
<protein>
    <submittedName>
        <fullName evidence="2">Uncharacterized protein</fullName>
    </submittedName>
</protein>
<gene>
    <name evidence="2" type="ORF">ACFOW7_03420</name>
</gene>
<reference evidence="3" key="1">
    <citation type="journal article" date="2019" name="Int. J. Syst. Evol. Microbiol.">
        <title>The Global Catalogue of Microorganisms (GCM) 10K type strain sequencing project: providing services to taxonomists for standard genome sequencing and annotation.</title>
        <authorList>
            <consortium name="The Broad Institute Genomics Platform"/>
            <consortium name="The Broad Institute Genome Sequencing Center for Infectious Disease"/>
            <person name="Wu L."/>
            <person name="Ma J."/>
        </authorList>
    </citation>
    <scope>NUCLEOTIDE SEQUENCE [LARGE SCALE GENOMIC DNA]</scope>
    <source>
        <strain evidence="3">LMG 29894</strain>
    </source>
</reference>
<accession>A0ABV8MJV8</accession>
<name>A0ABV8MJV8_9NEIS</name>
<organism evidence="2 3">
    <name type="scientific">Chitinimonas lacunae</name>
    <dbReference type="NCBI Taxonomy" id="1963018"/>
    <lineage>
        <taxon>Bacteria</taxon>
        <taxon>Pseudomonadati</taxon>
        <taxon>Pseudomonadota</taxon>
        <taxon>Betaproteobacteria</taxon>
        <taxon>Neisseriales</taxon>
        <taxon>Chitinibacteraceae</taxon>
        <taxon>Chitinimonas</taxon>
    </lineage>
</organism>
<dbReference type="RefSeq" id="WP_378161039.1">
    <property type="nucleotide sequence ID" value="NZ_JBHSBU010000001.1"/>
</dbReference>
<evidence type="ECO:0000313" key="2">
    <source>
        <dbReference type="EMBL" id="MFC4158404.1"/>
    </source>
</evidence>
<keyword evidence="3" id="KW-1185">Reference proteome</keyword>
<evidence type="ECO:0000256" key="1">
    <source>
        <dbReference type="SAM" id="MobiDB-lite"/>
    </source>
</evidence>
<comment type="caution">
    <text evidence="2">The sequence shown here is derived from an EMBL/GenBank/DDBJ whole genome shotgun (WGS) entry which is preliminary data.</text>
</comment>
<feature type="compositionally biased region" description="Basic and acidic residues" evidence="1">
    <location>
        <begin position="1"/>
        <end position="22"/>
    </location>
</feature>
<dbReference type="EMBL" id="JBHSBU010000001">
    <property type="protein sequence ID" value="MFC4158404.1"/>
    <property type="molecule type" value="Genomic_DNA"/>
</dbReference>
<proteinExistence type="predicted"/>
<sequence>MNRDKQQDSKQENQDNNREGQKRQQTSQAVDGRERSSVGRGNDPGNPEEKRTRLEQDLENEDNHGMRRPNAQATNAKGAGPSQSNQTLSENPQVNRNK</sequence>
<dbReference type="Proteomes" id="UP001595791">
    <property type="component" value="Unassembled WGS sequence"/>
</dbReference>